<accession>A0AAD9GZZ2</accession>
<evidence type="ECO:0000313" key="6">
    <source>
        <dbReference type="EMBL" id="KAK1947475.1"/>
    </source>
</evidence>
<gene>
    <name evidence="6" type="ORF">P3T76_001485</name>
</gene>
<feature type="signal peptide" evidence="5">
    <location>
        <begin position="1"/>
        <end position="22"/>
    </location>
</feature>
<keyword evidence="3 5" id="KW-0964">Secreted</keyword>
<evidence type="ECO:0000256" key="4">
    <source>
        <dbReference type="ARBA" id="ARBA00022729"/>
    </source>
</evidence>
<name>A0AAD9GZZ2_9STRA</name>
<organism evidence="6 7">
    <name type="scientific">Phytophthora citrophthora</name>
    <dbReference type="NCBI Taxonomy" id="4793"/>
    <lineage>
        <taxon>Eukaryota</taxon>
        <taxon>Sar</taxon>
        <taxon>Stramenopiles</taxon>
        <taxon>Oomycota</taxon>
        <taxon>Peronosporomycetes</taxon>
        <taxon>Peronosporales</taxon>
        <taxon>Peronosporaceae</taxon>
        <taxon>Phytophthora</taxon>
    </lineage>
</organism>
<dbReference type="EMBL" id="JASMQC010000002">
    <property type="protein sequence ID" value="KAK1947475.1"/>
    <property type="molecule type" value="Genomic_DNA"/>
</dbReference>
<evidence type="ECO:0000313" key="7">
    <source>
        <dbReference type="Proteomes" id="UP001259832"/>
    </source>
</evidence>
<comment type="domain">
    <text evidence="5">The RxLR-dEER motif acts to carry the protein into the host cell cytoplasm through binding to cell surface phosphatidylinositol-3-phosphate.</text>
</comment>
<dbReference type="Pfam" id="PF16810">
    <property type="entry name" value="RXLR"/>
    <property type="match status" value="1"/>
</dbReference>
<feature type="chain" id="PRO_5044996574" description="RxLR effector protein" evidence="5">
    <location>
        <begin position="23"/>
        <end position="191"/>
    </location>
</feature>
<evidence type="ECO:0000256" key="1">
    <source>
        <dbReference type="ARBA" id="ARBA00004613"/>
    </source>
</evidence>
<evidence type="ECO:0000256" key="2">
    <source>
        <dbReference type="ARBA" id="ARBA00010400"/>
    </source>
</evidence>
<keyword evidence="7" id="KW-1185">Reference proteome</keyword>
<keyword evidence="4 5" id="KW-0732">Signal</keyword>
<protein>
    <recommendedName>
        <fullName evidence="5">RxLR effector protein</fullName>
    </recommendedName>
</protein>
<comment type="similarity">
    <text evidence="2 5">Belongs to the RxLR effector family.</text>
</comment>
<evidence type="ECO:0000256" key="5">
    <source>
        <dbReference type="RuleBase" id="RU367124"/>
    </source>
</evidence>
<reference evidence="6" key="1">
    <citation type="submission" date="2023-08" db="EMBL/GenBank/DDBJ databases">
        <title>Reference Genome Resource for the Citrus Pathogen Phytophthora citrophthora.</title>
        <authorList>
            <person name="Moller H."/>
            <person name="Coetzee B."/>
            <person name="Rose L.J."/>
            <person name="Van Niekerk J.M."/>
        </authorList>
    </citation>
    <scope>NUCLEOTIDE SEQUENCE</scope>
    <source>
        <strain evidence="6">STE-U-9442</strain>
    </source>
</reference>
<comment type="subcellular location">
    <subcellularLocation>
        <location evidence="1 5">Secreted</location>
    </subcellularLocation>
</comment>
<proteinExistence type="inferred from homology"/>
<sequence length="191" mass="21599">MRCFVYIALALAVFARSNGVEAFTNTDLSSKITPGFAANEVDYDSPRKRFLRVNHPENAAGEERTKISSLEMITKRLDKENAKAKKLATIKKVKDLAQARRDARLAELVKTRKDAQKLAAAANVVKSKPQRITTKFSSMEYDNFMRLFKNNLTPEMAKSRGKIKSSGQFARYEDFYERAKAADILTRMAHA</sequence>
<dbReference type="AlphaFoldDB" id="A0AAD9GZZ2"/>
<evidence type="ECO:0000256" key="3">
    <source>
        <dbReference type="ARBA" id="ARBA00022525"/>
    </source>
</evidence>
<comment type="caution">
    <text evidence="6">The sequence shown here is derived from an EMBL/GenBank/DDBJ whole genome shotgun (WGS) entry which is preliminary data.</text>
</comment>
<comment type="function">
    <text evidence="5">Effector that suppresses plant defense responses during pathogen infection.</text>
</comment>
<dbReference type="InterPro" id="IPR031825">
    <property type="entry name" value="RXLR"/>
</dbReference>
<dbReference type="Proteomes" id="UP001259832">
    <property type="component" value="Unassembled WGS sequence"/>
</dbReference>